<protein>
    <submittedName>
        <fullName evidence="11">Hyaluronoglucosaminidase</fullName>
        <ecNumber evidence="11">3.2.1.-</ecNumber>
    </submittedName>
</protein>
<dbReference type="SUPFAM" id="SSF51126">
    <property type="entry name" value="Pectin lyase-like"/>
    <property type="match status" value="2"/>
</dbReference>
<dbReference type="InterPro" id="IPR056441">
    <property type="entry name" value="Beta-barrel_GLAA-B_II"/>
</dbReference>
<evidence type="ECO:0000256" key="4">
    <source>
        <dbReference type="ARBA" id="ARBA00022801"/>
    </source>
</evidence>
<evidence type="ECO:0000256" key="1">
    <source>
        <dbReference type="ARBA" id="ARBA00001255"/>
    </source>
</evidence>
<keyword evidence="7" id="KW-1133">Transmembrane helix</keyword>
<feature type="domain" description="GLAA-B beta-barrel" evidence="10">
    <location>
        <begin position="379"/>
        <end position="446"/>
    </location>
</feature>
<dbReference type="RefSeq" id="WP_055206072.1">
    <property type="nucleotide sequence ID" value="NZ_CZBO01000001.1"/>
</dbReference>
<dbReference type="Proteomes" id="UP000095563">
    <property type="component" value="Unassembled WGS sequence"/>
</dbReference>
<proteinExistence type="predicted"/>
<keyword evidence="7" id="KW-0472">Membrane</keyword>
<evidence type="ECO:0000256" key="3">
    <source>
        <dbReference type="ARBA" id="ARBA00022737"/>
    </source>
</evidence>
<dbReference type="SUPFAM" id="SSF49373">
    <property type="entry name" value="Invasin/intimin cell-adhesion fragments"/>
    <property type="match status" value="1"/>
</dbReference>
<dbReference type="InterPro" id="IPR012334">
    <property type="entry name" value="Pectin_lyas_fold"/>
</dbReference>
<keyword evidence="8" id="KW-0732">Signal</keyword>
<keyword evidence="5 11" id="KW-0326">Glycosidase</keyword>
<dbReference type="Gene3D" id="2.160.20.10">
    <property type="entry name" value="Single-stranded right-handed beta-helix, Pectin lyase-like"/>
    <property type="match status" value="2"/>
</dbReference>
<dbReference type="InterPro" id="IPR008964">
    <property type="entry name" value="Invasin/intimin_cell_adhesion"/>
</dbReference>
<accession>A0A174PVV1</accession>
<comment type="catalytic activity">
    <reaction evidence="1">
        <text>Hydrolysis of terminal, non-reducing alpha-D-galactose residues in alpha-D-galactosides, including galactose oligosaccharides, galactomannans and galactolipids.</text>
        <dbReference type="EC" id="3.2.1.22"/>
    </reaction>
</comment>
<dbReference type="EMBL" id="CZBO01000001">
    <property type="protein sequence ID" value="CUP62808.1"/>
    <property type="molecule type" value="Genomic_DNA"/>
</dbReference>
<evidence type="ECO:0000256" key="2">
    <source>
        <dbReference type="ARBA" id="ARBA00001271"/>
    </source>
</evidence>
<dbReference type="Gene3D" id="2.60.120.200">
    <property type="match status" value="1"/>
</dbReference>
<dbReference type="Pfam" id="PF02368">
    <property type="entry name" value="Big_2"/>
    <property type="match status" value="1"/>
</dbReference>
<evidence type="ECO:0000256" key="5">
    <source>
        <dbReference type="ARBA" id="ARBA00023295"/>
    </source>
</evidence>
<feature type="chain" id="PRO_5008030292" evidence="8">
    <location>
        <begin position="32"/>
        <end position="1545"/>
    </location>
</feature>
<feature type="transmembrane region" description="Helical" evidence="7">
    <location>
        <begin position="1516"/>
        <end position="1535"/>
    </location>
</feature>
<keyword evidence="4 11" id="KW-0378">Hydrolase</keyword>
<reference evidence="11 12" key="1">
    <citation type="submission" date="2015-09" db="EMBL/GenBank/DDBJ databases">
        <authorList>
            <consortium name="Pathogen Informatics"/>
        </authorList>
    </citation>
    <scope>NUCLEOTIDE SEQUENCE [LARGE SCALE GENOMIC DNA]</scope>
    <source>
        <strain evidence="11 12">2789STDY5834956</strain>
    </source>
</reference>
<dbReference type="Pfam" id="PF23764">
    <property type="entry name" value="Beta-barrel_GLAA-B_II"/>
    <property type="match status" value="1"/>
</dbReference>
<evidence type="ECO:0000259" key="10">
    <source>
        <dbReference type="Pfam" id="PF23764"/>
    </source>
</evidence>
<dbReference type="EC" id="3.2.1.-" evidence="11"/>
<name>A0A174PVV1_9CLOT</name>
<feature type="region of interest" description="Disordered" evidence="6">
    <location>
        <begin position="1464"/>
        <end position="1509"/>
    </location>
</feature>
<feature type="compositionally biased region" description="Basic and acidic residues" evidence="6">
    <location>
        <begin position="1478"/>
        <end position="1490"/>
    </location>
</feature>
<evidence type="ECO:0000256" key="7">
    <source>
        <dbReference type="SAM" id="Phobius"/>
    </source>
</evidence>
<feature type="domain" description="BIG2" evidence="9">
    <location>
        <begin position="700"/>
        <end position="738"/>
    </location>
</feature>
<dbReference type="InterPro" id="IPR011050">
    <property type="entry name" value="Pectin_lyase_fold/virulence"/>
</dbReference>
<keyword evidence="3" id="KW-0677">Repeat</keyword>
<dbReference type="Gene3D" id="2.60.40.1080">
    <property type="match status" value="1"/>
</dbReference>
<evidence type="ECO:0000313" key="12">
    <source>
        <dbReference type="Proteomes" id="UP000095563"/>
    </source>
</evidence>
<evidence type="ECO:0000259" key="9">
    <source>
        <dbReference type="Pfam" id="PF02368"/>
    </source>
</evidence>
<sequence>MKQISKKIIVFFMLSSLIISNISSTTFRVFAAEESDIIIYASDYGVDSTGENDNAKALVKVFEAVKELGKQEKKVTLKFDNGIYQIHKENSQIREIHTSNTDSVRFPNKSIGILIEGQKNLTIDGGGAKFIINGDMMALAVLQSENITIKNLSIDYQIPTTSEMTVLDYDMENKTVDYFIPEYLNYEIQGANILWKSEQKSDGEYYWQERNDHRNYGISVKYPTELMGRSYYSHQNPFTNAKSIEKLDNSRVRIKYNSNPAFDLVKGMNFQLVSNAERPTAGAFVWESKDINIINTKISYMHGFGFLVQMAENVTFDGIRMETDIETGRNTSSFADGIHVSGAKGKIEIKNSFFNNTHDDPINIHGTFTRVEEVIDSHKLKLKYVHAQQGGFKQYYKGDKVVFYTRDTLESRDNEKEYTVKSVEGPTSDNLKEMIVEFEEEVPSFLTERIGNEPKFVAENATYTPEILIKNNEFKNVFTRMILATSRKKIVIEDNYFESPSMPTMFFSNDSDEWYESGPIRDLEIRNNTFNIRTLGRTWWKYAPGIYIHPVTKGGGLPDESNPIHKNILIENNTFYLESDGAVRAESVENLTFKNNKVFRLDPGVELSIEGKTELQVGNQSNLKLTYDGNVVEGPKTLPGGPEGNSGTVANVLEFKNSKNVVLENNFYDDGLKQNVLLEGMSTYNLKMTDNLKVLTKRENTKPSEAVSDVQYASTNPEVVSVDKNGKMTAHKEGNAEVFAYYIWNDTIIESNKQEIKVLKKSDKPSIDFEFESDVMSINDEAGVSYKVKGDVNTNEIEYTIHDKDIIRFDNNKFYGLKSGLARITANYKGVEKNLFMVVNKNDDQKVLNPIIKIENKDANSVISEESIKITRQSGNDLWGNDNTLSNLVTLNLDSVDKNNFTGIVTIDGLPERSSSNWDSAYLLIMKEKADGTVDRDNYLSIGKRAHADGIGTVHEVNARGTEYSTNNTSENSVRKATFAIEKQGTLVNLYSIIDGVKNKVQTVDIKNFGDNLKLAVAGWGNAQSNKDLKITDIKIGNGAVDEVMENRSLSVMILDKSEFIISNLNHEGINHEFINMTFDSNYEGKNFTIVNGNGNTHLVEGTKVMLLQDGNYKIYVVSQLPSGKFSNILDTTIYHKGQELEGVYVNGKKVVDGDTITIPAMITKLHVIDYDNKTEEVIDIKDKDVLNGRFGSVKLNKIKSNITGIKSINAKGFGKIYLNDKNSFINTDKKDNTITFEVELTEGTDKLIAKNHDHGIEYEVNQAGNKATVTASVYNGVNSIAFEAIAHDGITKTKHTIHVMRYAPIEKGIKEIVLNNDSVDLESDKIDLENKTNKVVIDAKANDKNANVSVMKRNGSKAETLKGTSTVEVENGDEIVVRIIHENGRSFEFKTFTVQNAKEQIDIKDLITLIEKAEKINLENITDETKDIFISALKEVKEGVKNGIDSEEERDTMLKKLQEAINQLKEKPTNPNEPDEEKPTDPDKSDGEKPQNPNNSNNTNDNEDDLPKTGISDTLVQIGVLIILIGLGLIFLNARKDKLNKKRK</sequence>
<dbReference type="Gene3D" id="1.20.1270.90">
    <property type="entry name" value="AF1782-like"/>
    <property type="match status" value="1"/>
</dbReference>
<evidence type="ECO:0000256" key="6">
    <source>
        <dbReference type="SAM" id="MobiDB-lite"/>
    </source>
</evidence>
<keyword evidence="7" id="KW-0812">Transmembrane</keyword>
<dbReference type="GO" id="GO:0004557">
    <property type="term" value="F:alpha-galactosidase activity"/>
    <property type="evidence" value="ECO:0007669"/>
    <property type="project" value="UniProtKB-EC"/>
</dbReference>
<evidence type="ECO:0000256" key="8">
    <source>
        <dbReference type="SAM" id="SignalP"/>
    </source>
</evidence>
<gene>
    <name evidence="11" type="primary">glaA</name>
    <name evidence="11" type="ORF">ERS852568_00204</name>
</gene>
<evidence type="ECO:0000313" key="11">
    <source>
        <dbReference type="EMBL" id="CUP62808.1"/>
    </source>
</evidence>
<feature type="signal peptide" evidence="8">
    <location>
        <begin position="1"/>
        <end position="31"/>
    </location>
</feature>
<dbReference type="InterPro" id="IPR003343">
    <property type="entry name" value="Big_2"/>
</dbReference>
<comment type="catalytic activity">
    <reaction evidence="2">
        <text>Hydrolysis of terminal, non-reducing branched (1-&gt;3)-alpha-D-galactosidic residues, producing free D-galactose.</text>
        <dbReference type="EC" id="3.2.1.n1"/>
    </reaction>
</comment>
<organism evidence="11 12">
    <name type="scientific">Clostridium baratii</name>
    <dbReference type="NCBI Taxonomy" id="1561"/>
    <lineage>
        <taxon>Bacteria</taxon>
        <taxon>Bacillati</taxon>
        <taxon>Bacillota</taxon>
        <taxon>Clostridia</taxon>
        <taxon>Eubacteriales</taxon>
        <taxon>Clostridiaceae</taxon>
        <taxon>Clostridium</taxon>
    </lineage>
</organism>